<evidence type="ECO:0000313" key="3">
    <source>
        <dbReference type="Proteomes" id="UP000070520"/>
    </source>
</evidence>
<comment type="caution">
    <text evidence="2">The sequence shown here is derived from an EMBL/GenBank/DDBJ whole genome shotgun (WGS) entry which is preliminary data.</text>
</comment>
<dbReference type="PANTHER" id="PTHR34203">
    <property type="entry name" value="METHYLTRANSFERASE, FKBM FAMILY PROTEIN"/>
    <property type="match status" value="1"/>
</dbReference>
<dbReference type="InterPro" id="IPR006342">
    <property type="entry name" value="FkbM_mtfrase"/>
</dbReference>
<feature type="domain" description="Methyltransferase FkbM" evidence="1">
    <location>
        <begin position="82"/>
        <end position="242"/>
    </location>
</feature>
<dbReference type="AlphaFoldDB" id="A0A133UYH3"/>
<dbReference type="Proteomes" id="UP000070520">
    <property type="component" value="Unassembled WGS sequence"/>
</dbReference>
<dbReference type="SUPFAM" id="SSF53335">
    <property type="entry name" value="S-adenosyl-L-methionine-dependent methyltransferases"/>
    <property type="match status" value="1"/>
</dbReference>
<dbReference type="CDD" id="cd02440">
    <property type="entry name" value="AdoMet_MTases"/>
    <property type="match status" value="1"/>
</dbReference>
<dbReference type="Gene3D" id="3.40.50.150">
    <property type="entry name" value="Vaccinia Virus protein VP39"/>
    <property type="match status" value="1"/>
</dbReference>
<dbReference type="InterPro" id="IPR052514">
    <property type="entry name" value="SAM-dependent_MTase"/>
</dbReference>
<dbReference type="InterPro" id="IPR029063">
    <property type="entry name" value="SAM-dependent_MTases_sf"/>
</dbReference>
<proteinExistence type="predicted"/>
<gene>
    <name evidence="2" type="ORF">AKJ42_03540</name>
</gene>
<dbReference type="EMBL" id="LHXW01000059">
    <property type="protein sequence ID" value="KXA99221.1"/>
    <property type="molecule type" value="Genomic_DNA"/>
</dbReference>
<organism evidence="2 3">
    <name type="scientific">candidate division MSBL1 archaeon SCGC-AAA261C02</name>
    <dbReference type="NCBI Taxonomy" id="1698272"/>
    <lineage>
        <taxon>Archaea</taxon>
        <taxon>Methanobacteriati</taxon>
        <taxon>Methanobacteriota</taxon>
        <taxon>candidate division MSBL1</taxon>
    </lineage>
</organism>
<accession>A0A133UYH3</accession>
<dbReference type="NCBIfam" id="TIGR01444">
    <property type="entry name" value="fkbM_fam"/>
    <property type="match status" value="1"/>
</dbReference>
<reference evidence="2 3" key="1">
    <citation type="journal article" date="2016" name="Sci. Rep.">
        <title>Metabolic traits of an uncultured archaeal lineage -MSBL1- from brine pools of the Red Sea.</title>
        <authorList>
            <person name="Mwirichia R."/>
            <person name="Alam I."/>
            <person name="Rashid M."/>
            <person name="Vinu M."/>
            <person name="Ba-Alawi W."/>
            <person name="Anthony Kamau A."/>
            <person name="Kamanda Ngugi D."/>
            <person name="Goker M."/>
            <person name="Klenk H.P."/>
            <person name="Bajic V."/>
            <person name="Stingl U."/>
        </authorList>
    </citation>
    <scope>NUCLEOTIDE SEQUENCE [LARGE SCALE GENOMIC DNA]</scope>
    <source>
        <strain evidence="2">SCGC-AAA261C02</strain>
    </source>
</reference>
<keyword evidence="3" id="KW-1185">Reference proteome</keyword>
<evidence type="ECO:0000259" key="1">
    <source>
        <dbReference type="Pfam" id="PF05050"/>
    </source>
</evidence>
<protein>
    <recommendedName>
        <fullName evidence="1">Methyltransferase FkbM domain-containing protein</fullName>
    </recommendedName>
</protein>
<dbReference type="PATRIC" id="fig|1698272.3.peg.687"/>
<sequence>MSFRSWISRKLPPFLYSLAAVLFWFINPRRETVFLIPRKDSWYVKKGDMEFFLPIWERTSEFSKKRPWQKFCKIKEGQIVVDAGAGIGLDTVSMAKVVGGKGRVIAIEPHPISLKYLRKNVECNNLDNVKIVEKGLWRRRGTAELFVADRFTAHSMIKEEISGKVKRKIIIRTDSLDNILSESGMKKVDLIKMDIEGAEIEALKGSKNILRITEKVLIETHHDYRVDTAEEVVRLLRLEGFRTRRKGAYVFGRAQKHA</sequence>
<dbReference type="Pfam" id="PF05050">
    <property type="entry name" value="Methyltransf_21"/>
    <property type="match status" value="1"/>
</dbReference>
<dbReference type="PANTHER" id="PTHR34203:SF15">
    <property type="entry name" value="SLL1173 PROTEIN"/>
    <property type="match status" value="1"/>
</dbReference>
<evidence type="ECO:0000313" key="2">
    <source>
        <dbReference type="EMBL" id="KXA99221.1"/>
    </source>
</evidence>
<name>A0A133UYH3_9EURY</name>